<keyword evidence="2" id="KW-1185">Reference proteome</keyword>
<sequence length="67" mass="7500">MWEQSLLAIRLDAIDLISAMAFSRARWSAIPVAPTRHRCLRSTTCIVIGPCAKVKIVSIGKTDTRFR</sequence>
<dbReference type="Proteomes" id="UP001320513">
    <property type="component" value="Unassembled WGS sequence"/>
</dbReference>
<organism evidence="1 2">
    <name type="scientific">Pseudomonas maioricensis</name>
    <dbReference type="NCBI Taxonomy" id="1766623"/>
    <lineage>
        <taxon>Bacteria</taxon>
        <taxon>Pseudomonadati</taxon>
        <taxon>Pseudomonadota</taxon>
        <taxon>Gammaproteobacteria</taxon>
        <taxon>Pseudomonadales</taxon>
        <taxon>Pseudomonadaceae</taxon>
        <taxon>Pseudomonas</taxon>
    </lineage>
</organism>
<name>A0ABS9ZPH5_9PSED</name>
<evidence type="ECO:0000313" key="1">
    <source>
        <dbReference type="EMBL" id="MCI8212469.1"/>
    </source>
</evidence>
<gene>
    <name evidence="1" type="ORF">AUC61_23345</name>
</gene>
<comment type="caution">
    <text evidence="1">The sequence shown here is derived from an EMBL/GenBank/DDBJ whole genome shotgun (WGS) entry which is preliminary data.</text>
</comment>
<reference evidence="1 2" key="1">
    <citation type="submission" date="2015-12" db="EMBL/GenBank/DDBJ databases">
        <title>Phylogenomics in the description of a new species in the Pseudomonas syringae group.</title>
        <authorList>
            <person name="Busquets A."/>
            <person name="Gomila M."/>
            <person name="Beiki F."/>
            <person name="Rahimian H."/>
            <person name="Mulet M."/>
            <person name="Sanchez D."/>
            <person name="Garcia-Valdes E."/>
            <person name="Lalucat J."/>
        </authorList>
    </citation>
    <scope>NUCLEOTIDE SEQUENCE [LARGE SCALE GENOMIC DNA]</scope>
    <source>
        <strain evidence="1 2">S25</strain>
    </source>
</reference>
<dbReference type="EMBL" id="LOHG01000022">
    <property type="protein sequence ID" value="MCI8212469.1"/>
    <property type="molecule type" value="Genomic_DNA"/>
</dbReference>
<evidence type="ECO:0000313" key="2">
    <source>
        <dbReference type="Proteomes" id="UP001320513"/>
    </source>
</evidence>
<accession>A0ABS9ZPH5</accession>
<protein>
    <submittedName>
        <fullName evidence="1">Uncharacterized protein</fullName>
    </submittedName>
</protein>
<proteinExistence type="predicted"/>